<feature type="region of interest" description="Disordered" evidence="1">
    <location>
        <begin position="1"/>
        <end position="81"/>
    </location>
</feature>
<proteinExistence type="predicted"/>
<accession>A0ABT1ADM2</accession>
<comment type="caution">
    <text evidence="2">The sequence shown here is derived from an EMBL/GenBank/DDBJ whole genome shotgun (WGS) entry which is preliminary data.</text>
</comment>
<sequence length="81" mass="8530">MRDGDLQRGQRPGRDSAAQRSSTSASVDTTRPPATASRASSARRRRPPRSAGAPATWARSGPSTSIRTATAGSTVVRQDDH</sequence>
<dbReference type="Proteomes" id="UP001165283">
    <property type="component" value="Unassembled WGS sequence"/>
</dbReference>
<reference evidence="2" key="1">
    <citation type="submission" date="2021-04" db="EMBL/GenBank/DDBJ databases">
        <title>Pseudonocardia sp. nov., isolated from sandy soil of mangrove forest.</title>
        <authorList>
            <person name="Zan Z."/>
            <person name="Huang R."/>
            <person name="Liu W."/>
        </authorList>
    </citation>
    <scope>NUCLEOTIDE SEQUENCE</scope>
    <source>
        <strain evidence="2">S2-4</strain>
    </source>
</reference>
<feature type="compositionally biased region" description="Basic and acidic residues" evidence="1">
    <location>
        <begin position="1"/>
        <end position="14"/>
    </location>
</feature>
<feature type="compositionally biased region" description="Polar residues" evidence="1">
    <location>
        <begin position="18"/>
        <end position="28"/>
    </location>
</feature>
<evidence type="ECO:0000313" key="3">
    <source>
        <dbReference type="Proteomes" id="UP001165283"/>
    </source>
</evidence>
<evidence type="ECO:0000313" key="2">
    <source>
        <dbReference type="EMBL" id="MCO1661164.1"/>
    </source>
</evidence>
<protein>
    <submittedName>
        <fullName evidence="2">Uncharacterized protein</fullName>
    </submittedName>
</protein>
<feature type="compositionally biased region" description="Polar residues" evidence="1">
    <location>
        <begin position="61"/>
        <end position="81"/>
    </location>
</feature>
<keyword evidence="3" id="KW-1185">Reference proteome</keyword>
<dbReference type="EMBL" id="JAGSOV010000113">
    <property type="protein sequence ID" value="MCO1661164.1"/>
    <property type="molecule type" value="Genomic_DNA"/>
</dbReference>
<name>A0ABT1ADM2_9PSEU</name>
<feature type="compositionally biased region" description="Low complexity" evidence="1">
    <location>
        <begin position="29"/>
        <end position="40"/>
    </location>
</feature>
<gene>
    <name evidence="2" type="ORF">KDL28_39575</name>
</gene>
<organism evidence="2 3">
    <name type="scientific">Pseudonocardia humida</name>
    <dbReference type="NCBI Taxonomy" id="2800819"/>
    <lineage>
        <taxon>Bacteria</taxon>
        <taxon>Bacillati</taxon>
        <taxon>Actinomycetota</taxon>
        <taxon>Actinomycetes</taxon>
        <taxon>Pseudonocardiales</taxon>
        <taxon>Pseudonocardiaceae</taxon>
        <taxon>Pseudonocardia</taxon>
    </lineage>
</organism>
<evidence type="ECO:0000256" key="1">
    <source>
        <dbReference type="SAM" id="MobiDB-lite"/>
    </source>
</evidence>